<dbReference type="SUPFAM" id="SSF55811">
    <property type="entry name" value="Nudix"/>
    <property type="match status" value="1"/>
</dbReference>
<dbReference type="EMBL" id="RBWV01000010">
    <property type="protein sequence ID" value="RKS77857.1"/>
    <property type="molecule type" value="Genomic_DNA"/>
</dbReference>
<sequence>MGFWTGPVSDEKAAKPVVESERRFEGRIWNVRTDTVDLGGAEPVERDLVEHTGAVGVVALDGDDQVLLLRQYRHAVQAYLWEPPAGLLDVEGEDPLEAAERELWEETGYRARTWHVLVDYYNSPGGSSESFRCYLARDLERVPEGERHEGEDEEVDMPLAWVPLDQAVEAVLAGRIHNPTGVSGVLAASVARAGGWAALRPADAPWEWRIPLGAPGSA</sequence>
<dbReference type="GO" id="GO:0019693">
    <property type="term" value="P:ribose phosphate metabolic process"/>
    <property type="evidence" value="ECO:0007669"/>
    <property type="project" value="TreeGrafter"/>
</dbReference>
<dbReference type="PROSITE" id="PS51462">
    <property type="entry name" value="NUDIX"/>
    <property type="match status" value="1"/>
</dbReference>
<dbReference type="PANTHER" id="PTHR11839:SF31">
    <property type="entry name" value="ADP-RIBOSE PYROPHOSPHATASE"/>
    <property type="match status" value="1"/>
</dbReference>
<protein>
    <submittedName>
        <fullName evidence="3">ADP-ribose pyrophosphatase</fullName>
    </submittedName>
</protein>
<feature type="domain" description="Nudix hydrolase" evidence="2">
    <location>
        <begin position="50"/>
        <end position="189"/>
    </location>
</feature>
<dbReference type="FunCoup" id="A0A420XSS1">
    <property type="interactions" value="2"/>
</dbReference>
<dbReference type="AlphaFoldDB" id="A0A420XSS1"/>
<dbReference type="GO" id="GO:0006753">
    <property type="term" value="P:nucleoside phosphate metabolic process"/>
    <property type="evidence" value="ECO:0007669"/>
    <property type="project" value="TreeGrafter"/>
</dbReference>
<dbReference type="Gene3D" id="3.90.79.10">
    <property type="entry name" value="Nucleoside Triphosphate Pyrophosphohydrolase"/>
    <property type="match status" value="1"/>
</dbReference>
<accession>A0A420XSS1</accession>
<evidence type="ECO:0000313" key="4">
    <source>
        <dbReference type="Proteomes" id="UP000281955"/>
    </source>
</evidence>
<dbReference type="CDD" id="cd24158">
    <property type="entry name" value="NUDIX_ADPRase_Rv1700"/>
    <property type="match status" value="1"/>
</dbReference>
<evidence type="ECO:0000256" key="1">
    <source>
        <dbReference type="ARBA" id="ARBA00022801"/>
    </source>
</evidence>
<dbReference type="PANTHER" id="PTHR11839">
    <property type="entry name" value="UDP/ADP-SUGAR PYROPHOSPHATASE"/>
    <property type="match status" value="1"/>
</dbReference>
<comment type="caution">
    <text evidence="3">The sequence shown here is derived from an EMBL/GenBank/DDBJ whole genome shotgun (WGS) entry which is preliminary data.</text>
</comment>
<dbReference type="InterPro" id="IPR015797">
    <property type="entry name" value="NUDIX_hydrolase-like_dom_sf"/>
</dbReference>
<proteinExistence type="predicted"/>
<dbReference type="GO" id="GO:0016787">
    <property type="term" value="F:hydrolase activity"/>
    <property type="evidence" value="ECO:0007669"/>
    <property type="project" value="UniProtKB-KW"/>
</dbReference>
<keyword evidence="1" id="KW-0378">Hydrolase</keyword>
<dbReference type="OrthoDB" id="9806150at2"/>
<dbReference type="InterPro" id="IPR000086">
    <property type="entry name" value="NUDIX_hydrolase_dom"/>
</dbReference>
<keyword evidence="4" id="KW-1185">Reference proteome</keyword>
<dbReference type="Proteomes" id="UP000281955">
    <property type="component" value="Unassembled WGS sequence"/>
</dbReference>
<name>A0A420XSS1_9ACTN</name>
<organism evidence="3 4">
    <name type="scientific">Motilibacter peucedani</name>
    <dbReference type="NCBI Taxonomy" id="598650"/>
    <lineage>
        <taxon>Bacteria</taxon>
        <taxon>Bacillati</taxon>
        <taxon>Actinomycetota</taxon>
        <taxon>Actinomycetes</taxon>
        <taxon>Motilibacterales</taxon>
        <taxon>Motilibacteraceae</taxon>
        <taxon>Motilibacter</taxon>
    </lineage>
</organism>
<dbReference type="InParanoid" id="A0A420XSS1"/>
<dbReference type="GO" id="GO:0005829">
    <property type="term" value="C:cytosol"/>
    <property type="evidence" value="ECO:0007669"/>
    <property type="project" value="TreeGrafter"/>
</dbReference>
<dbReference type="Pfam" id="PF00293">
    <property type="entry name" value="NUDIX"/>
    <property type="match status" value="1"/>
</dbReference>
<dbReference type="RefSeq" id="WP_121192846.1">
    <property type="nucleotide sequence ID" value="NZ_RBWV01000010.1"/>
</dbReference>
<reference evidence="3 4" key="1">
    <citation type="submission" date="2018-10" db="EMBL/GenBank/DDBJ databases">
        <title>Genomic Encyclopedia of Archaeal and Bacterial Type Strains, Phase II (KMG-II): from individual species to whole genera.</title>
        <authorList>
            <person name="Goeker M."/>
        </authorList>
    </citation>
    <scope>NUCLEOTIDE SEQUENCE [LARGE SCALE GENOMIC DNA]</scope>
    <source>
        <strain evidence="3 4">RP-AC37</strain>
    </source>
</reference>
<evidence type="ECO:0000313" key="3">
    <source>
        <dbReference type="EMBL" id="RKS77857.1"/>
    </source>
</evidence>
<gene>
    <name evidence="3" type="ORF">CLV35_1559</name>
</gene>
<evidence type="ECO:0000259" key="2">
    <source>
        <dbReference type="PROSITE" id="PS51462"/>
    </source>
</evidence>